<keyword evidence="4" id="KW-1185">Reference proteome</keyword>
<proteinExistence type="predicted"/>
<feature type="domain" description="THUMP-like" evidence="1">
    <location>
        <begin position="326"/>
        <end position="394"/>
    </location>
</feature>
<evidence type="ECO:0000259" key="1">
    <source>
        <dbReference type="Pfam" id="PF18096"/>
    </source>
</evidence>
<dbReference type="EMBL" id="RPHB01000003">
    <property type="protein sequence ID" value="MBW3467803.1"/>
    <property type="molecule type" value="Genomic_DNA"/>
</dbReference>
<evidence type="ECO:0000259" key="2">
    <source>
        <dbReference type="Pfam" id="PF22013"/>
    </source>
</evidence>
<dbReference type="InterPro" id="IPR041497">
    <property type="entry name" value="Thump-like"/>
</dbReference>
<evidence type="ECO:0000313" key="3">
    <source>
        <dbReference type="EMBL" id="MBW3467803.1"/>
    </source>
</evidence>
<organism evidence="3 4">
    <name type="scientific">Arthrospiribacter ruber</name>
    <dbReference type="NCBI Taxonomy" id="2487934"/>
    <lineage>
        <taxon>Bacteria</taxon>
        <taxon>Pseudomonadati</taxon>
        <taxon>Bacteroidota</taxon>
        <taxon>Cytophagia</taxon>
        <taxon>Cytophagales</taxon>
        <taxon>Cyclobacteriaceae</taxon>
        <taxon>Arthrospiribacter</taxon>
    </lineage>
</organism>
<dbReference type="GO" id="GO:0008168">
    <property type="term" value="F:methyltransferase activity"/>
    <property type="evidence" value="ECO:0007669"/>
    <property type="project" value="UniProtKB-KW"/>
</dbReference>
<comment type="caution">
    <text evidence="3">The sequence shown here is derived from an EMBL/GenBank/DDBJ whole genome shotgun (WGS) entry which is preliminary data.</text>
</comment>
<dbReference type="Pfam" id="PF18096">
    <property type="entry name" value="Thump_like"/>
    <property type="match status" value="1"/>
</dbReference>
<name>A0A951IVS5_9BACT</name>
<keyword evidence="3" id="KW-0808">Transferase</keyword>
<feature type="domain" description="PG-1098 ferredoxin-like" evidence="2">
    <location>
        <begin position="282"/>
        <end position="325"/>
    </location>
</feature>
<dbReference type="Pfam" id="PF22013">
    <property type="entry name" value="PG_1098_Fer"/>
    <property type="match status" value="1"/>
</dbReference>
<dbReference type="AlphaFoldDB" id="A0A951IVS5"/>
<gene>
    <name evidence="3" type="ORF">EGN73_08235</name>
</gene>
<keyword evidence="3" id="KW-0489">Methyltransferase</keyword>
<dbReference type="Proteomes" id="UP000727490">
    <property type="component" value="Unassembled WGS sequence"/>
</dbReference>
<sequence length="401" mass="45243">MSIEGKYTDDVKKFVQDHLNDDPAQLLLGYAGKVDFDLRFAVQQIKARQKAKSKVPSWCENENLIFPVSLSMEQASSELTARYKAGLISGGIMADLTGGLGVDSYFLSQKFRSAVYCERNKDLFDITKHNLKILSPDKFDFVFGDSMNWFNNQQEVFDLVFIDPARRGEGNQKLYRLEDCEPDVMAQWDGLKTKSKAILVKASPMLDIKQALQSLSGLAKVLVLSVKNEVKEVLLFWSASSLESVPQIEAIDIRNEASIAFSFTFEEEENTSNKIAEEVGQYLYEPNAAILKAGAFKIFGQRFGLEKIHPNSHFFTGNEVVGQVPGRVFEIHSEIKQPKKEIRKLFPSGKANVLTRNYSMSTDELKRKFRLKDGGEDFLIGSQTAKGFQLWHCSRVKGESE</sequence>
<protein>
    <submittedName>
        <fullName evidence="3">Class I SAM-dependent methyltransferase</fullName>
    </submittedName>
</protein>
<dbReference type="InterPro" id="IPR054168">
    <property type="entry name" value="PG_1098_Fer"/>
</dbReference>
<dbReference type="GO" id="GO:0032259">
    <property type="term" value="P:methylation"/>
    <property type="evidence" value="ECO:0007669"/>
    <property type="project" value="UniProtKB-KW"/>
</dbReference>
<reference evidence="3 4" key="1">
    <citation type="journal article" date="2020" name="Syst. Appl. Microbiol.">
        <title>Arthrospiribacter ruber gen. nov., sp. nov., a novel bacterium isolated from Arthrospira cultures.</title>
        <authorList>
            <person name="Waleron M."/>
            <person name="Misztak A."/>
            <person name="Waleron M.M."/>
            <person name="Furmaniak M."/>
            <person name="Mrozik A."/>
            <person name="Waleron K."/>
        </authorList>
    </citation>
    <scope>NUCLEOTIDE SEQUENCE [LARGE SCALE GENOMIC DNA]</scope>
    <source>
        <strain evidence="3 4">DPMB0001</strain>
    </source>
</reference>
<evidence type="ECO:0000313" key="4">
    <source>
        <dbReference type="Proteomes" id="UP000727490"/>
    </source>
</evidence>
<accession>A0A951IVS5</accession>